<dbReference type="Proteomes" id="UP000008142">
    <property type="component" value="Unassembled WGS sequence"/>
</dbReference>
<gene>
    <name evidence="1" type="ORF">HCEG_00731</name>
</gene>
<dbReference type="HOGENOM" id="CLU_1712735_0_0_1"/>
<evidence type="ECO:0000313" key="2">
    <source>
        <dbReference type="Proteomes" id="UP000008142"/>
    </source>
</evidence>
<dbReference type="AlphaFoldDB" id="F0U5S4"/>
<dbReference type="OrthoDB" id="4227485at2759"/>
<dbReference type="EMBL" id="DS990636">
    <property type="protein sequence ID" value="EGC41369.1"/>
    <property type="molecule type" value="Genomic_DNA"/>
</dbReference>
<organism evidence="2">
    <name type="scientific">Ajellomyces capsulatus (strain H88)</name>
    <name type="common">Darling's disease fungus</name>
    <name type="synonym">Histoplasma capsulatum</name>
    <dbReference type="NCBI Taxonomy" id="544711"/>
    <lineage>
        <taxon>Eukaryota</taxon>
        <taxon>Fungi</taxon>
        <taxon>Dikarya</taxon>
        <taxon>Ascomycota</taxon>
        <taxon>Pezizomycotina</taxon>
        <taxon>Eurotiomycetes</taxon>
        <taxon>Eurotiomycetidae</taxon>
        <taxon>Onygenales</taxon>
        <taxon>Ajellomycetaceae</taxon>
        <taxon>Histoplasma</taxon>
    </lineage>
</organism>
<reference evidence="2" key="1">
    <citation type="submission" date="2008-07" db="EMBL/GenBank/DDBJ databases">
        <title>Annotation of Ajellomyces capsulatus strain H88.</title>
        <authorList>
            <person name="Champion M."/>
            <person name="Cuomo C."/>
            <person name="Ma L.-J."/>
            <person name="Henn M.R."/>
            <person name="Sil A."/>
            <person name="Goldman B."/>
            <person name="Young S.K."/>
            <person name="Kodira C.D."/>
            <person name="Zeng Q."/>
            <person name="Koehrsen M."/>
            <person name="Alvarado L."/>
            <person name="Berlin A."/>
            <person name="Borenstein D."/>
            <person name="Chen Z."/>
            <person name="Engels R."/>
            <person name="Freedman E."/>
            <person name="Gellesch M."/>
            <person name="Goldberg J."/>
            <person name="Griggs A."/>
            <person name="Gujja S."/>
            <person name="Heiman D."/>
            <person name="Hepburn T."/>
            <person name="Howarth C."/>
            <person name="Jen D."/>
            <person name="Larson L."/>
            <person name="Lewis B."/>
            <person name="Mehta T."/>
            <person name="Park D."/>
            <person name="Pearson M."/>
            <person name="Roberts A."/>
            <person name="Saif S."/>
            <person name="Shea T."/>
            <person name="Shenoy N."/>
            <person name="Sisk P."/>
            <person name="Stolte C."/>
            <person name="Sykes S."/>
            <person name="Walk T."/>
            <person name="White J."/>
            <person name="Yandava C."/>
            <person name="Klein B."/>
            <person name="McEwen J.G."/>
            <person name="Puccia R."/>
            <person name="Goldman G.H."/>
            <person name="Felipe M.S."/>
            <person name="Nino-Vega G."/>
            <person name="San-Blas G."/>
            <person name="Taylor J."/>
            <person name="Mendoza L."/>
            <person name="Galagan J."/>
            <person name="Nusbaum C."/>
            <person name="Birren B."/>
        </authorList>
    </citation>
    <scope>NUCLEOTIDE SEQUENCE [LARGE SCALE GENOMIC DNA]</scope>
    <source>
        <strain evidence="2">H88</strain>
    </source>
</reference>
<accession>F0U5S4</accession>
<dbReference type="OMA" id="GIWIAFH"/>
<proteinExistence type="predicted"/>
<protein>
    <submittedName>
        <fullName evidence="1">Predicted protein</fullName>
    </submittedName>
</protein>
<evidence type="ECO:0000313" key="1">
    <source>
        <dbReference type="EMBL" id="EGC41369.1"/>
    </source>
</evidence>
<dbReference type="STRING" id="544711.F0U5S4"/>
<sequence length="153" mass="17229">MSTGARTVTIIFKTCMQGKWVDTYKMDINLSESSDWSMCCDAAIEDGTNTIFMVFGRELNIDEEMVVSASQYTNSDENKRERPSITREQNAGKSWGLLAVGSWSPHDHRNRFNGLCRPQASTATSWLSLSPSGIWIAFHGPVRSIVHVEYRCD</sequence>
<name>F0U5S4_AJEC8</name>